<dbReference type="Gene3D" id="3.20.20.140">
    <property type="entry name" value="Metal-dependent hydrolases"/>
    <property type="match status" value="1"/>
</dbReference>
<reference evidence="5 6" key="1">
    <citation type="submission" date="2016-01" db="EMBL/GenBank/DDBJ databases">
        <title>The draft genome sequence of Aquimarina sp. RZW4-3-2.</title>
        <authorList>
            <person name="Wang Y."/>
        </authorList>
    </citation>
    <scope>NUCLEOTIDE SEQUENCE [LARGE SCALE GENOMIC DNA]</scope>
    <source>
        <strain evidence="5 6">RZW4-3-2</strain>
    </source>
</reference>
<keyword evidence="3" id="KW-0378">Hydrolase</keyword>
<comment type="caution">
    <text evidence="5">The sequence shown here is derived from an EMBL/GenBank/DDBJ whole genome shotgun (WGS) entry which is preliminary data.</text>
</comment>
<name>A0A162CWG7_9FLAO</name>
<evidence type="ECO:0000256" key="2">
    <source>
        <dbReference type="ARBA" id="ARBA00013064"/>
    </source>
</evidence>
<evidence type="ECO:0000256" key="4">
    <source>
        <dbReference type="ARBA" id="ARBA00051722"/>
    </source>
</evidence>
<dbReference type="EMBL" id="LQRT01000002">
    <property type="protein sequence ID" value="KZS42099.1"/>
    <property type="molecule type" value="Genomic_DNA"/>
</dbReference>
<dbReference type="SUPFAM" id="SSF89550">
    <property type="entry name" value="PHP domain-like"/>
    <property type="match status" value="1"/>
</dbReference>
<dbReference type="AlphaFoldDB" id="A0A162CWG7"/>
<dbReference type="InterPro" id="IPR016195">
    <property type="entry name" value="Pol/histidinol_Pase-like"/>
</dbReference>
<dbReference type="Pfam" id="PF19567">
    <property type="entry name" value="CpsB_CapC"/>
    <property type="match status" value="1"/>
</dbReference>
<dbReference type="GO" id="GO:0004725">
    <property type="term" value="F:protein tyrosine phosphatase activity"/>
    <property type="evidence" value="ECO:0007669"/>
    <property type="project" value="UniProtKB-EC"/>
</dbReference>
<dbReference type="InterPro" id="IPR016667">
    <property type="entry name" value="Caps_polysacc_synth_CpsB/CapC"/>
</dbReference>
<dbReference type="GO" id="GO:0030145">
    <property type="term" value="F:manganese ion binding"/>
    <property type="evidence" value="ECO:0007669"/>
    <property type="project" value="InterPro"/>
</dbReference>
<evidence type="ECO:0000313" key="6">
    <source>
        <dbReference type="Proteomes" id="UP000076715"/>
    </source>
</evidence>
<evidence type="ECO:0000256" key="3">
    <source>
        <dbReference type="ARBA" id="ARBA00022801"/>
    </source>
</evidence>
<keyword evidence="6" id="KW-1185">Reference proteome</keyword>
<comment type="similarity">
    <text evidence="1">Belongs to the metallo-dependent hydrolases superfamily. CpsB/CapC family.</text>
</comment>
<organism evidence="5 6">
    <name type="scientific">Aquimarina aggregata</name>
    <dbReference type="NCBI Taxonomy" id="1642818"/>
    <lineage>
        <taxon>Bacteria</taxon>
        <taxon>Pseudomonadati</taxon>
        <taxon>Bacteroidota</taxon>
        <taxon>Flavobacteriia</taxon>
        <taxon>Flavobacteriales</taxon>
        <taxon>Flavobacteriaceae</taxon>
        <taxon>Aquimarina</taxon>
    </lineage>
</organism>
<evidence type="ECO:0000313" key="5">
    <source>
        <dbReference type="EMBL" id="KZS42099.1"/>
    </source>
</evidence>
<dbReference type="EC" id="3.1.3.48" evidence="2"/>
<dbReference type="RefSeq" id="WP_066309187.1">
    <property type="nucleotide sequence ID" value="NZ_CANLSS010000001.1"/>
</dbReference>
<dbReference type="STRING" id="1642818.AWE51_01255"/>
<dbReference type="PANTHER" id="PTHR39181">
    <property type="entry name" value="TYROSINE-PROTEIN PHOSPHATASE YWQE"/>
    <property type="match status" value="1"/>
</dbReference>
<sequence>MPFLSKKEIPLIEIIPDGYVDIHSHLIPGIDDGVKTIYQSAYILEQFGKLGIKKAITTPHVMQDVWPNSTQTISDGLEDLQTILKPLKVSIHIEASAEYMMDDLFFQRIKTNDILPLYNDYILVEMSTFSPPINLTEILFEIKLAGYTPILAHPERYAFYHQNDLKKYSELKKQGFLFQLNLLSLSGYYGDKVKDIAKKLMEQNYIDFTGSDIHNYHQLGILEVGFIPKVAEKLSKLLPKNKVFA</sequence>
<protein>
    <recommendedName>
        <fullName evidence="2">protein-tyrosine-phosphatase</fullName>
        <ecNumber evidence="2">3.1.3.48</ecNumber>
    </recommendedName>
</protein>
<evidence type="ECO:0000256" key="1">
    <source>
        <dbReference type="ARBA" id="ARBA00005750"/>
    </source>
</evidence>
<accession>A0A162CWG7</accession>
<dbReference type="OrthoDB" id="9788539at2"/>
<comment type="catalytic activity">
    <reaction evidence="4">
        <text>O-phospho-L-tyrosyl-[protein] + H2O = L-tyrosyl-[protein] + phosphate</text>
        <dbReference type="Rhea" id="RHEA:10684"/>
        <dbReference type="Rhea" id="RHEA-COMP:10136"/>
        <dbReference type="Rhea" id="RHEA-COMP:20101"/>
        <dbReference type="ChEBI" id="CHEBI:15377"/>
        <dbReference type="ChEBI" id="CHEBI:43474"/>
        <dbReference type="ChEBI" id="CHEBI:46858"/>
        <dbReference type="ChEBI" id="CHEBI:61978"/>
        <dbReference type="EC" id="3.1.3.48"/>
    </reaction>
</comment>
<dbReference type="PIRSF" id="PIRSF016557">
    <property type="entry name" value="Caps_synth_CpsB"/>
    <property type="match status" value="1"/>
</dbReference>
<gene>
    <name evidence="5" type="ORF">AWE51_01255</name>
</gene>
<proteinExistence type="inferred from homology"/>
<dbReference type="Proteomes" id="UP000076715">
    <property type="component" value="Unassembled WGS sequence"/>
</dbReference>
<dbReference type="PANTHER" id="PTHR39181:SF1">
    <property type="entry name" value="TYROSINE-PROTEIN PHOSPHATASE YWQE"/>
    <property type="match status" value="1"/>
</dbReference>